<dbReference type="CDD" id="cd07560">
    <property type="entry name" value="Peptidase_S41_CPP"/>
    <property type="match status" value="1"/>
</dbReference>
<evidence type="ECO:0000313" key="11">
    <source>
        <dbReference type="EMBL" id="CAD8581148.1"/>
    </source>
</evidence>
<evidence type="ECO:0000256" key="4">
    <source>
        <dbReference type="ARBA" id="ARBA00022825"/>
    </source>
</evidence>
<keyword evidence="4" id="KW-0720">Serine protease</keyword>
<dbReference type="EMBL" id="HBEW01003798">
    <property type="protein sequence ID" value="CAD8581148.1"/>
    <property type="molecule type" value="Transcribed_RNA"/>
</dbReference>
<name>A0A7S0KGT2_9CHLO</name>
<dbReference type="SMART" id="SM00245">
    <property type="entry name" value="TSPc"/>
    <property type="match status" value="1"/>
</dbReference>
<proteinExistence type="inferred from homology"/>
<dbReference type="GO" id="GO:0004252">
    <property type="term" value="F:serine-type endopeptidase activity"/>
    <property type="evidence" value="ECO:0007669"/>
    <property type="project" value="UniProtKB-EC"/>
</dbReference>
<dbReference type="PANTHER" id="PTHR32060">
    <property type="entry name" value="TAIL-SPECIFIC PROTEASE"/>
    <property type="match status" value="1"/>
</dbReference>
<evidence type="ECO:0000259" key="10">
    <source>
        <dbReference type="PROSITE" id="PS50106"/>
    </source>
</evidence>
<comment type="subcellular location">
    <subcellularLocation>
        <location evidence="8">Thylakoid</location>
    </subcellularLocation>
</comment>
<gene>
    <name evidence="11" type="ORF">OMED0929_LOCUS3182</name>
</gene>
<comment type="similarity">
    <text evidence="1">Belongs to the peptidase S41A family.</text>
</comment>
<dbReference type="NCBIfam" id="TIGR00225">
    <property type="entry name" value="prc"/>
    <property type="match status" value="1"/>
</dbReference>
<comment type="catalytic activity">
    <reaction evidence="6">
        <text>The enzyme shows specific recognition of a C-terminal tripeptide, Xaa-Yaa-Zaa, in which Xaa is preferably Ala or Leu, Yaa is preferably Ala or Tyr, and Zaa is preferably Ala, but then cleaves at a variable distance from the C-terminus. A typical cleavage is -Ala-Ala-|-Arg-Ala-Ala-Lys-Glu-Asn-Tyr-Ala-Leu-Ala-Ala.</text>
        <dbReference type="EC" id="3.4.21.102"/>
    </reaction>
</comment>
<evidence type="ECO:0000256" key="5">
    <source>
        <dbReference type="ARBA" id="ARBA00023078"/>
    </source>
</evidence>
<dbReference type="PROSITE" id="PS50106">
    <property type="entry name" value="PDZ"/>
    <property type="match status" value="1"/>
</dbReference>
<dbReference type="CDD" id="cd06782">
    <property type="entry name" value="cpPDZ_CPP-like"/>
    <property type="match status" value="1"/>
</dbReference>
<dbReference type="SUPFAM" id="SSF50156">
    <property type="entry name" value="PDZ domain-like"/>
    <property type="match status" value="1"/>
</dbReference>
<organism evidence="11">
    <name type="scientific">Ostreococcus mediterraneus</name>
    <dbReference type="NCBI Taxonomy" id="1486918"/>
    <lineage>
        <taxon>Eukaryota</taxon>
        <taxon>Viridiplantae</taxon>
        <taxon>Chlorophyta</taxon>
        <taxon>Mamiellophyceae</taxon>
        <taxon>Mamiellales</taxon>
        <taxon>Bathycoccaceae</taxon>
        <taxon>Ostreococcus</taxon>
    </lineage>
</organism>
<dbReference type="PANTHER" id="PTHR32060:SF7">
    <property type="entry name" value="CARBOXYL-TERMINAL-PROCESSING PEPTIDASE 2, CHLOROPLASTIC"/>
    <property type="match status" value="1"/>
</dbReference>
<keyword evidence="2" id="KW-0645">Protease</keyword>
<evidence type="ECO:0000256" key="7">
    <source>
        <dbReference type="ARBA" id="ARBA00060065"/>
    </source>
</evidence>
<dbReference type="Pfam" id="PF03572">
    <property type="entry name" value="Peptidase_S41"/>
    <property type="match status" value="1"/>
</dbReference>
<evidence type="ECO:0000256" key="6">
    <source>
        <dbReference type="ARBA" id="ARBA00051784"/>
    </source>
</evidence>
<dbReference type="GO" id="GO:0006508">
    <property type="term" value="P:proteolysis"/>
    <property type="evidence" value="ECO:0007669"/>
    <property type="project" value="UniProtKB-KW"/>
</dbReference>
<dbReference type="SMART" id="SM00228">
    <property type="entry name" value="PDZ"/>
    <property type="match status" value="1"/>
</dbReference>
<dbReference type="Gene3D" id="2.30.42.10">
    <property type="match status" value="1"/>
</dbReference>
<dbReference type="EC" id="3.4.21.102" evidence="9"/>
<evidence type="ECO:0000256" key="9">
    <source>
        <dbReference type="ARBA" id="ARBA00066637"/>
    </source>
</evidence>
<dbReference type="InterPro" id="IPR036034">
    <property type="entry name" value="PDZ_sf"/>
</dbReference>
<dbReference type="AlphaFoldDB" id="A0A7S0KGT2"/>
<evidence type="ECO:0000256" key="8">
    <source>
        <dbReference type="ARBA" id="ARBA00060385"/>
    </source>
</evidence>
<protein>
    <recommendedName>
        <fullName evidence="9">C-terminal processing peptidase</fullName>
        <ecNumber evidence="9">3.4.21.102</ecNumber>
    </recommendedName>
</protein>
<evidence type="ECO:0000256" key="3">
    <source>
        <dbReference type="ARBA" id="ARBA00022801"/>
    </source>
</evidence>
<sequence length="397" mass="42367">MRAAVGAVVAMAVAASDAEAITENQMLYLEAWRAVDKAYVDKTFNGVNWFKLRETGLKNDDLDDRETTYEVIRAMLAKLDDPFTRFLEPEKYSSVTEQTMKADVSGVGIEMGFDDDKKIIVVAPTPGGPASEAGVKAKDLIYAVDGAPTVDKSLYEVAEELQGPQGSKVTLSVDRGGKQSDIVVQRKRYTVVPVTSTTCDVGENKKIGYVKLSAFNQVSGAKTKEALKALKAEGVNSYVLDLRNNVGGLFPGALEIAKALMNEGTIVYIADSSGERDVFEADRSALDADTPLRLLVNKGTASASEVLAGALRDNNRATILGETTFGKGLIQTLVPLSDGSAVSVTVAQYRTPLGTNINKVGIVPDKPLPLNDAGEDAVPANADDFCAYARTAPDLFL</sequence>
<dbReference type="SUPFAM" id="SSF52096">
    <property type="entry name" value="ClpP/crotonase"/>
    <property type="match status" value="1"/>
</dbReference>
<dbReference type="Gene3D" id="3.30.750.44">
    <property type="match status" value="1"/>
</dbReference>
<dbReference type="InterPro" id="IPR041489">
    <property type="entry name" value="PDZ_6"/>
</dbReference>
<dbReference type="InterPro" id="IPR005151">
    <property type="entry name" value="Tail-specific_protease"/>
</dbReference>
<dbReference type="GO" id="GO:0009579">
    <property type="term" value="C:thylakoid"/>
    <property type="evidence" value="ECO:0007669"/>
    <property type="project" value="UniProtKB-SubCell"/>
</dbReference>
<dbReference type="Gene3D" id="3.90.226.10">
    <property type="entry name" value="2-enoyl-CoA Hydratase, Chain A, domain 1"/>
    <property type="match status" value="1"/>
</dbReference>
<dbReference type="InterPro" id="IPR001478">
    <property type="entry name" value="PDZ"/>
</dbReference>
<dbReference type="FunFam" id="3.30.750.44:FF:000002">
    <property type="entry name" value="carboxyl-terminal-processing peptidase 2, chloroplastic"/>
    <property type="match status" value="1"/>
</dbReference>
<feature type="domain" description="PDZ" evidence="10">
    <location>
        <begin position="94"/>
        <end position="177"/>
    </location>
</feature>
<dbReference type="Pfam" id="PF17820">
    <property type="entry name" value="PDZ_6"/>
    <property type="match status" value="1"/>
</dbReference>
<dbReference type="InterPro" id="IPR029045">
    <property type="entry name" value="ClpP/crotonase-like_dom_sf"/>
</dbReference>
<evidence type="ECO:0000256" key="1">
    <source>
        <dbReference type="ARBA" id="ARBA00009179"/>
    </source>
</evidence>
<accession>A0A7S0KGT2</accession>
<dbReference type="InterPro" id="IPR004447">
    <property type="entry name" value="Peptidase_S41A"/>
</dbReference>
<keyword evidence="5" id="KW-0793">Thylakoid</keyword>
<reference evidence="11" key="1">
    <citation type="submission" date="2021-01" db="EMBL/GenBank/DDBJ databases">
        <authorList>
            <person name="Corre E."/>
            <person name="Pelletier E."/>
            <person name="Niang G."/>
            <person name="Scheremetjew M."/>
            <person name="Finn R."/>
            <person name="Kale V."/>
            <person name="Holt S."/>
            <person name="Cochrane G."/>
            <person name="Meng A."/>
            <person name="Brown T."/>
            <person name="Cohen L."/>
        </authorList>
    </citation>
    <scope>NUCLEOTIDE SEQUENCE</scope>
    <source>
        <strain evidence="11">Clade-D-RCC2572</strain>
    </source>
</reference>
<comment type="function">
    <text evidence="7">Protease involved in the C-terminal processing of the chloroplastic D1 protein of photosystem II. This proteolytic processing is necessary to allow the light-driven assembly of the tetranuclear manganese cluster, which is responsible for photosynthetic water oxidation.</text>
</comment>
<keyword evidence="3" id="KW-0378">Hydrolase</keyword>
<evidence type="ECO:0000256" key="2">
    <source>
        <dbReference type="ARBA" id="ARBA00022670"/>
    </source>
</evidence>